<dbReference type="InterPro" id="IPR022474">
    <property type="entry name" value="Thiopur_S-MeTfrase_Se/Te_detox"/>
</dbReference>
<keyword evidence="8 9" id="KW-0949">S-adenosyl-L-methionine</keyword>
<dbReference type="GO" id="GO:0032259">
    <property type="term" value="P:methylation"/>
    <property type="evidence" value="ECO:0007669"/>
    <property type="project" value="UniProtKB-KW"/>
</dbReference>
<dbReference type="SUPFAM" id="SSF53335">
    <property type="entry name" value="S-adenosyl-L-methionine-dependent methyltransferases"/>
    <property type="match status" value="1"/>
</dbReference>
<comment type="subcellular location">
    <subcellularLocation>
        <location evidence="2 9">Cytoplasm</location>
    </subcellularLocation>
</comment>
<keyword evidence="11" id="KW-1185">Reference proteome</keyword>
<evidence type="ECO:0000256" key="8">
    <source>
        <dbReference type="ARBA" id="ARBA00022691"/>
    </source>
</evidence>
<dbReference type="GO" id="GO:0008119">
    <property type="term" value="F:thiopurine S-methyltransferase activity"/>
    <property type="evidence" value="ECO:0007669"/>
    <property type="project" value="UniProtKB-UniRule"/>
</dbReference>
<dbReference type="HAMAP" id="MF_00812">
    <property type="entry name" value="Thiopur_methtran"/>
    <property type="match status" value="1"/>
</dbReference>
<evidence type="ECO:0000256" key="9">
    <source>
        <dbReference type="HAMAP-Rule" id="MF_00812"/>
    </source>
</evidence>
<dbReference type="FunFam" id="3.40.50.150:FF:000101">
    <property type="entry name" value="Thiopurine S-methyltransferase"/>
    <property type="match status" value="1"/>
</dbReference>
<dbReference type="PANTHER" id="PTHR10259:SF11">
    <property type="entry name" value="THIOPURINE S-METHYLTRANSFERASE"/>
    <property type="match status" value="1"/>
</dbReference>
<dbReference type="NCBIfam" id="NF009732">
    <property type="entry name" value="PRK13255.1"/>
    <property type="match status" value="1"/>
</dbReference>
<dbReference type="AlphaFoldDB" id="A0A095TMR5"/>
<dbReference type="Gene3D" id="3.40.50.150">
    <property type="entry name" value="Vaccinia Virus protein VP39"/>
    <property type="match status" value="1"/>
</dbReference>
<dbReference type="InterPro" id="IPR029063">
    <property type="entry name" value="SAM-dependent_MTases_sf"/>
</dbReference>
<evidence type="ECO:0000313" key="10">
    <source>
        <dbReference type="EMBL" id="KGD63718.1"/>
    </source>
</evidence>
<evidence type="ECO:0000256" key="3">
    <source>
        <dbReference type="ARBA" id="ARBA00008145"/>
    </source>
</evidence>
<protein>
    <recommendedName>
        <fullName evidence="4 9">Thiopurine S-methyltransferase</fullName>
        <ecNumber evidence="4 9">2.1.1.67</ecNumber>
    </recommendedName>
    <alternativeName>
        <fullName evidence="9">Thiopurine methyltransferase</fullName>
    </alternativeName>
</protein>
<feature type="binding site" evidence="9">
    <location>
        <position position="123"/>
    </location>
    <ligand>
        <name>S-adenosyl-L-methionine</name>
        <dbReference type="ChEBI" id="CHEBI:59789"/>
    </ligand>
</feature>
<sequence length="217" mass="24102">MDAGFWHDKWEKGEIGFHLSQVHPLLKRFLPALHLSPGQRIFVPLCGKSLDLGYLLDQGLEVVGAELSDKAIIALFEQLGMEPEVEEWAAGKCYQHGSLRVFQGDIFALDSSTLGQVDAIYDRAALIALPDSLRQRYAEHLVALTDRAAQLLITLSYQQQQMDGPPFSVGPQLVSSLYGQTYAISALSDKNIITHEPRFAERGLTALHEQCCLLTPR</sequence>
<evidence type="ECO:0000256" key="1">
    <source>
        <dbReference type="ARBA" id="ARBA00000903"/>
    </source>
</evidence>
<comment type="caution">
    <text evidence="10">The sequence shown here is derived from an EMBL/GenBank/DDBJ whole genome shotgun (WGS) entry which is preliminary data.</text>
</comment>
<dbReference type="PANTHER" id="PTHR10259">
    <property type="entry name" value="THIOPURINE S-METHYLTRANSFERASE"/>
    <property type="match status" value="1"/>
</dbReference>
<evidence type="ECO:0000256" key="6">
    <source>
        <dbReference type="ARBA" id="ARBA00022603"/>
    </source>
</evidence>
<feature type="binding site" evidence="9">
    <location>
        <position position="66"/>
    </location>
    <ligand>
        <name>S-adenosyl-L-methionine</name>
        <dbReference type="ChEBI" id="CHEBI:59789"/>
    </ligand>
</feature>
<evidence type="ECO:0000256" key="2">
    <source>
        <dbReference type="ARBA" id="ARBA00004496"/>
    </source>
</evidence>
<gene>
    <name evidence="9" type="primary">tpm</name>
    <name evidence="10" type="ORF">Y5S_02925</name>
</gene>
<dbReference type="InterPro" id="IPR008854">
    <property type="entry name" value="TPMT"/>
</dbReference>
<keyword evidence="6 9" id="KW-0489">Methyltransferase</keyword>
<evidence type="ECO:0000313" key="11">
    <source>
        <dbReference type="Proteomes" id="UP000029444"/>
    </source>
</evidence>
<proteinExistence type="inferred from homology"/>
<organism evidence="10 11">
    <name type="scientific">Alcanivorax nanhaiticus</name>
    <dbReference type="NCBI Taxonomy" id="1177154"/>
    <lineage>
        <taxon>Bacteria</taxon>
        <taxon>Pseudomonadati</taxon>
        <taxon>Pseudomonadota</taxon>
        <taxon>Gammaproteobacteria</taxon>
        <taxon>Oceanospirillales</taxon>
        <taxon>Alcanivoracaceae</taxon>
        <taxon>Alcanivorax</taxon>
    </lineage>
</organism>
<dbReference type="Pfam" id="PF05724">
    <property type="entry name" value="TPMT"/>
    <property type="match status" value="1"/>
</dbReference>
<dbReference type="PATRIC" id="fig|1177154.3.peg.2963"/>
<comment type="catalytic activity">
    <reaction evidence="1 9">
        <text>S-adenosyl-L-methionine + a thiopurine = S-adenosyl-L-homocysteine + a thiopurine S-methylether.</text>
        <dbReference type="EC" id="2.1.1.67"/>
    </reaction>
</comment>
<name>A0A095TMR5_9GAMM</name>
<dbReference type="NCBIfam" id="TIGR03840">
    <property type="entry name" value="TMPT_Se_Te"/>
    <property type="match status" value="1"/>
</dbReference>
<dbReference type="PROSITE" id="PS51585">
    <property type="entry name" value="SAM_MT_TPMT"/>
    <property type="match status" value="1"/>
</dbReference>
<dbReference type="GO" id="GO:0010038">
    <property type="term" value="P:response to metal ion"/>
    <property type="evidence" value="ECO:0007669"/>
    <property type="project" value="InterPro"/>
</dbReference>
<dbReference type="eggNOG" id="COG0500">
    <property type="taxonomic scope" value="Bacteria"/>
</dbReference>
<feature type="binding site" evidence="9">
    <location>
        <position position="45"/>
    </location>
    <ligand>
        <name>S-adenosyl-L-methionine</name>
        <dbReference type="ChEBI" id="CHEBI:59789"/>
    </ligand>
</feature>
<dbReference type="EC" id="2.1.1.67" evidence="4 9"/>
<comment type="similarity">
    <text evidence="3 9">Belongs to the class I-like SAM-binding methyltransferase superfamily. TPMT family.</text>
</comment>
<keyword evidence="7 9" id="KW-0808">Transferase</keyword>
<keyword evidence="5 9" id="KW-0963">Cytoplasm</keyword>
<dbReference type="RefSeq" id="WP_035234027.1">
    <property type="nucleotide sequence ID" value="NZ_ARXV01000014.1"/>
</dbReference>
<evidence type="ECO:0000256" key="7">
    <source>
        <dbReference type="ARBA" id="ARBA00022679"/>
    </source>
</evidence>
<dbReference type="GO" id="GO:0005737">
    <property type="term" value="C:cytoplasm"/>
    <property type="evidence" value="ECO:0007669"/>
    <property type="project" value="UniProtKB-SubCell"/>
</dbReference>
<dbReference type="PIRSF" id="PIRSF023956">
    <property type="entry name" value="Thiopurine_S-methyltransferase"/>
    <property type="match status" value="1"/>
</dbReference>
<dbReference type="STRING" id="1177154.Y5S_02925"/>
<feature type="binding site" evidence="9">
    <location>
        <position position="10"/>
    </location>
    <ligand>
        <name>S-adenosyl-L-methionine</name>
        <dbReference type="ChEBI" id="CHEBI:59789"/>
    </ligand>
</feature>
<dbReference type="EMBL" id="ARXV01000014">
    <property type="protein sequence ID" value="KGD63718.1"/>
    <property type="molecule type" value="Genomic_DNA"/>
</dbReference>
<accession>A0A095TMR5</accession>
<dbReference type="InterPro" id="IPR025835">
    <property type="entry name" value="Thiopurine_S-MeTrfase"/>
</dbReference>
<evidence type="ECO:0000256" key="5">
    <source>
        <dbReference type="ARBA" id="ARBA00022490"/>
    </source>
</evidence>
<reference evidence="10 11" key="1">
    <citation type="submission" date="2012-09" db="EMBL/GenBank/DDBJ databases">
        <title>Genome Sequence of alkane-degrading Bacterium Alcanivorax sp. 19-m-6.</title>
        <authorList>
            <person name="Lai Q."/>
            <person name="Shao Z."/>
        </authorList>
    </citation>
    <scope>NUCLEOTIDE SEQUENCE [LARGE SCALE GENOMIC DNA]</scope>
    <source>
        <strain evidence="10 11">19-m-6</strain>
    </source>
</reference>
<evidence type="ECO:0000256" key="4">
    <source>
        <dbReference type="ARBA" id="ARBA00011905"/>
    </source>
</evidence>
<dbReference type="Proteomes" id="UP000029444">
    <property type="component" value="Unassembled WGS sequence"/>
</dbReference>
<dbReference type="OrthoDB" id="9778208at2"/>